<dbReference type="SMART" id="SM00331">
    <property type="entry name" value="PP2C_SIG"/>
    <property type="match status" value="1"/>
</dbReference>
<comment type="caution">
    <text evidence="4">The sequence shown here is derived from an EMBL/GenBank/DDBJ whole genome shotgun (WGS) entry which is preliminary data.</text>
</comment>
<dbReference type="EMBL" id="JGZP01000016">
    <property type="protein sequence ID" value="KFI95669.1"/>
    <property type="molecule type" value="Genomic_DNA"/>
</dbReference>
<evidence type="ECO:0000256" key="1">
    <source>
        <dbReference type="SAM" id="MobiDB-lite"/>
    </source>
</evidence>
<dbReference type="AlphaFoldDB" id="A0A087DJG9"/>
<dbReference type="InterPro" id="IPR036457">
    <property type="entry name" value="PPM-type-like_dom_sf"/>
</dbReference>
<proteinExistence type="predicted"/>
<feature type="compositionally biased region" description="Polar residues" evidence="1">
    <location>
        <begin position="1"/>
        <end position="10"/>
    </location>
</feature>
<dbReference type="Pfam" id="PF00481">
    <property type="entry name" value="PP2C"/>
    <property type="match status" value="1"/>
</dbReference>
<keyword evidence="4" id="KW-0378">Hydrolase</keyword>
<keyword evidence="2" id="KW-1133">Transmembrane helix</keyword>
<dbReference type="SMART" id="SM00332">
    <property type="entry name" value="PP2Cc"/>
    <property type="match status" value="1"/>
</dbReference>
<reference evidence="4 5" key="1">
    <citation type="submission" date="2014-03" db="EMBL/GenBank/DDBJ databases">
        <title>Genomics of Bifidobacteria.</title>
        <authorList>
            <person name="Ventura M."/>
            <person name="Milani C."/>
            <person name="Lugli G.A."/>
        </authorList>
    </citation>
    <scope>NUCLEOTIDE SEQUENCE [LARGE SCALE GENOMIC DNA]</scope>
    <source>
        <strain evidence="4 5">DSM 23968</strain>
    </source>
</reference>
<keyword evidence="2" id="KW-0812">Transmembrane</keyword>
<dbReference type="eggNOG" id="COG0631">
    <property type="taxonomic scope" value="Bacteria"/>
</dbReference>
<sequence length="598" mass="63617">MTGSADQSPTTPMPQHAAAEPSARADQDAQATQALHVNASDVETTTPLVVNAAAHDDYDDDGDTIASVLHGTAASHELFDGDTIGDTINDADERAETDRAATADTADQKLFLCSTTVSDVGTVRANNQDSSFAGEHFIAICDGMGGHAGGDTASTIAIRSLAHIERDDVTDDVAAIASMMETSVMAAHDAIVGKARRERKLAGMGTTVTAVALVNGWWVLAHIGDSRAYLLRDGVLSRATQDHSYVQHLIDTGRITPSEAKNHPQRNVVMRVLGDFDIDPHPDIAILKAHPADRWMLCSDGLCGVLEDSTICETMTELSDPAECAQRLVAMALRAGSTDNVTAVIGDATLALDAHAFALPQQTPLVGGAASASLEPLADIVNEPVATAPALRDDGSPARRAAALTQEAHDAASANAPQAQDETPRVAQPSIVRDEAGERRNPDTGEIPVVKKSDGEVTTDPNDPAVRQAIREEQVEKRKTEHGRRKRRRVVVVIVVIALLAAIAGGLFGAYRYSQSKYYVGEADGVVAIYQGVPTNLAGFELSHEVERTSIQVSKLPSTWRTELKQGIVRDSLGEAQDHVKLIRDELKTMEKEGGSQQ</sequence>
<dbReference type="PANTHER" id="PTHR13832">
    <property type="entry name" value="PROTEIN PHOSPHATASE 2C"/>
    <property type="match status" value="1"/>
</dbReference>
<dbReference type="GO" id="GO:0004722">
    <property type="term" value="F:protein serine/threonine phosphatase activity"/>
    <property type="evidence" value="ECO:0007669"/>
    <property type="project" value="UniProtKB-EC"/>
</dbReference>
<protein>
    <submittedName>
        <fullName evidence="4">Phosphoprotein phosphatase</fullName>
        <ecNumber evidence="4">3.1.3.16</ecNumber>
    </submittedName>
</protein>
<name>A0A087DJG9_9BIFI</name>
<keyword evidence="2" id="KW-0472">Membrane</keyword>
<gene>
    <name evidence="4" type="ORF">BSTEL_0475</name>
</gene>
<dbReference type="STRING" id="762211.BSTEL_0475"/>
<dbReference type="Gene3D" id="3.60.40.10">
    <property type="entry name" value="PPM-type phosphatase domain"/>
    <property type="match status" value="1"/>
</dbReference>
<organism evidence="4 5">
    <name type="scientific">Bifidobacterium stellenboschense</name>
    <dbReference type="NCBI Taxonomy" id="762211"/>
    <lineage>
        <taxon>Bacteria</taxon>
        <taxon>Bacillati</taxon>
        <taxon>Actinomycetota</taxon>
        <taxon>Actinomycetes</taxon>
        <taxon>Bifidobacteriales</taxon>
        <taxon>Bifidobacteriaceae</taxon>
        <taxon>Bifidobacterium</taxon>
    </lineage>
</organism>
<feature type="domain" description="PPM-type phosphatase" evidence="3">
    <location>
        <begin position="111"/>
        <end position="348"/>
    </location>
</feature>
<dbReference type="InterPro" id="IPR001932">
    <property type="entry name" value="PPM-type_phosphatase-like_dom"/>
</dbReference>
<dbReference type="PANTHER" id="PTHR13832:SF827">
    <property type="entry name" value="PROTEIN PHOSPHATASE 1L"/>
    <property type="match status" value="1"/>
</dbReference>
<dbReference type="CDD" id="cd00143">
    <property type="entry name" value="PP2Cc"/>
    <property type="match status" value="1"/>
</dbReference>
<dbReference type="EC" id="3.1.3.16" evidence="4"/>
<feature type="transmembrane region" description="Helical" evidence="2">
    <location>
        <begin position="490"/>
        <end position="511"/>
    </location>
</feature>
<dbReference type="Proteomes" id="UP000029004">
    <property type="component" value="Unassembled WGS sequence"/>
</dbReference>
<keyword evidence="5" id="KW-1185">Reference proteome</keyword>
<evidence type="ECO:0000313" key="5">
    <source>
        <dbReference type="Proteomes" id="UP000029004"/>
    </source>
</evidence>
<dbReference type="PROSITE" id="PS51746">
    <property type="entry name" value="PPM_2"/>
    <property type="match status" value="1"/>
</dbReference>
<evidence type="ECO:0000313" key="4">
    <source>
        <dbReference type="EMBL" id="KFI95669.1"/>
    </source>
</evidence>
<feature type="compositionally biased region" description="Basic and acidic residues" evidence="1">
    <location>
        <begin position="432"/>
        <end position="455"/>
    </location>
</feature>
<dbReference type="InterPro" id="IPR015655">
    <property type="entry name" value="PP2C"/>
</dbReference>
<accession>A0A087DJG9</accession>
<evidence type="ECO:0000256" key="2">
    <source>
        <dbReference type="SAM" id="Phobius"/>
    </source>
</evidence>
<evidence type="ECO:0000259" key="3">
    <source>
        <dbReference type="PROSITE" id="PS51746"/>
    </source>
</evidence>
<feature type="region of interest" description="Disordered" evidence="1">
    <location>
        <begin position="1"/>
        <end position="31"/>
    </location>
</feature>
<feature type="region of interest" description="Disordered" evidence="1">
    <location>
        <begin position="388"/>
        <end position="465"/>
    </location>
</feature>
<dbReference type="SUPFAM" id="SSF81606">
    <property type="entry name" value="PP2C-like"/>
    <property type="match status" value="1"/>
</dbReference>